<keyword evidence="2" id="KW-1185">Reference proteome</keyword>
<dbReference type="RefSeq" id="WP_253800059.1">
    <property type="nucleotide sequence ID" value="NZ_BAAAUB010000009.1"/>
</dbReference>
<dbReference type="Proteomes" id="UP001206483">
    <property type="component" value="Unassembled WGS sequence"/>
</dbReference>
<sequence length="73" mass="8179">MYAEPLRRWRVEIPHLDGHPAGSHVFIVEATGAEHALECAVARAESLEARRHRRDVVLDPTRARLAVIHPGVL</sequence>
<accession>A0ABT1J207</accession>
<comment type="caution">
    <text evidence="1">The sequence shown here is derived from an EMBL/GenBank/DDBJ whole genome shotgun (WGS) entry which is preliminary data.</text>
</comment>
<gene>
    <name evidence="1" type="ORF">FHR36_004615</name>
</gene>
<dbReference type="EMBL" id="JAMZDX010000004">
    <property type="protein sequence ID" value="MCP2311452.1"/>
    <property type="molecule type" value="Genomic_DNA"/>
</dbReference>
<evidence type="ECO:0000313" key="1">
    <source>
        <dbReference type="EMBL" id="MCP2311452.1"/>
    </source>
</evidence>
<protein>
    <submittedName>
        <fullName evidence="1">Uncharacterized protein</fullName>
    </submittedName>
</protein>
<proteinExistence type="predicted"/>
<organism evidence="1 2">
    <name type="scientific">Kitasatospora paracochleata</name>
    <dbReference type="NCBI Taxonomy" id="58354"/>
    <lineage>
        <taxon>Bacteria</taxon>
        <taxon>Bacillati</taxon>
        <taxon>Actinomycetota</taxon>
        <taxon>Actinomycetes</taxon>
        <taxon>Kitasatosporales</taxon>
        <taxon>Streptomycetaceae</taxon>
        <taxon>Kitasatospora</taxon>
    </lineage>
</organism>
<reference evidence="1 2" key="1">
    <citation type="submission" date="2022-06" db="EMBL/GenBank/DDBJ databases">
        <title>Sequencing the genomes of 1000 actinobacteria strains.</title>
        <authorList>
            <person name="Klenk H.-P."/>
        </authorList>
    </citation>
    <scope>NUCLEOTIDE SEQUENCE [LARGE SCALE GENOMIC DNA]</scope>
    <source>
        <strain evidence="1 2">DSM 41656</strain>
    </source>
</reference>
<evidence type="ECO:0000313" key="2">
    <source>
        <dbReference type="Proteomes" id="UP001206483"/>
    </source>
</evidence>
<name>A0ABT1J207_9ACTN</name>